<dbReference type="PANTHER" id="PTHR43767:SF1">
    <property type="entry name" value="NONRIBOSOMAL PEPTIDE SYNTHASE PES1 (EUROFUNG)-RELATED"/>
    <property type="match status" value="1"/>
</dbReference>
<name>A0A2P8DSD2_9ACTN</name>
<protein>
    <submittedName>
        <fullName evidence="3">O-succinylbenzoic acid--CoA ligase</fullName>
    </submittedName>
</protein>
<dbReference type="PROSITE" id="PS00455">
    <property type="entry name" value="AMP_BINDING"/>
    <property type="match status" value="1"/>
</dbReference>
<dbReference type="Proteomes" id="UP000240542">
    <property type="component" value="Unassembled WGS sequence"/>
</dbReference>
<dbReference type="PANTHER" id="PTHR43767">
    <property type="entry name" value="LONG-CHAIN-FATTY-ACID--COA LIGASE"/>
    <property type="match status" value="1"/>
</dbReference>
<dbReference type="InterPro" id="IPR045851">
    <property type="entry name" value="AMP-bd_C_sf"/>
</dbReference>
<dbReference type="Pfam" id="PF00501">
    <property type="entry name" value="AMP-binding"/>
    <property type="match status" value="1"/>
</dbReference>
<feature type="domain" description="AMP-binding enzyme C-terminal" evidence="2">
    <location>
        <begin position="302"/>
        <end position="378"/>
    </location>
</feature>
<sequence length="391" mass="40373">MSTRPLQAVSGLTGPHLTELLARALDGSGPALLPIAEHTPQPLVRALIDTLRPSSLRTPDGVTPLPHAEGVADDTALVIATSGSTGTPKGAELAAAALLASSRASTARIGAAAGQTWWCVLPTAHISGLQVILRALATGGDVVFDPFDTPPGGYPHVSLVPTQLRRLLAAGADLSAYASILLGGAPADDALLEQARGAGGRVVTTYGMSETCGGCVYDGRPLDGVTADTDPEGRILLSGPVLFSGYRLRPDLTRHHLVADGDGRTWFRTGDLGGFGTDGRLRIRGRLDDVINTGGHKVVPGEVASVLAALDSVAEAVVVGRADPEWGTRVTAVVVPADPADPPTLDRIRAHVRAHLPAHAAPRELDLRAALPLLDSGKPDLAALRRPPDLP</sequence>
<organism evidence="3 4">
    <name type="scientific">Murinocardiopsis flavida</name>
    <dbReference type="NCBI Taxonomy" id="645275"/>
    <lineage>
        <taxon>Bacteria</taxon>
        <taxon>Bacillati</taxon>
        <taxon>Actinomycetota</taxon>
        <taxon>Actinomycetes</taxon>
        <taxon>Streptosporangiales</taxon>
        <taxon>Nocardiopsidaceae</taxon>
        <taxon>Murinocardiopsis</taxon>
    </lineage>
</organism>
<evidence type="ECO:0000313" key="3">
    <source>
        <dbReference type="EMBL" id="PSL00120.1"/>
    </source>
</evidence>
<dbReference type="GO" id="GO:0016878">
    <property type="term" value="F:acid-thiol ligase activity"/>
    <property type="evidence" value="ECO:0007669"/>
    <property type="project" value="UniProtKB-ARBA"/>
</dbReference>
<dbReference type="Gene3D" id="3.30.300.30">
    <property type="match status" value="1"/>
</dbReference>
<dbReference type="InterPro" id="IPR050237">
    <property type="entry name" value="ATP-dep_AMP-bd_enzyme"/>
</dbReference>
<keyword evidence="4" id="KW-1185">Reference proteome</keyword>
<dbReference type="InterPro" id="IPR025110">
    <property type="entry name" value="AMP-bd_C"/>
</dbReference>
<dbReference type="SUPFAM" id="SSF56801">
    <property type="entry name" value="Acetyl-CoA synthetase-like"/>
    <property type="match status" value="1"/>
</dbReference>
<dbReference type="Pfam" id="PF13193">
    <property type="entry name" value="AMP-binding_C"/>
    <property type="match status" value="1"/>
</dbReference>
<gene>
    <name evidence="3" type="ORF">CLV63_102246</name>
</gene>
<keyword evidence="3" id="KW-0436">Ligase</keyword>
<feature type="domain" description="AMP-dependent synthetase/ligase" evidence="1">
    <location>
        <begin position="63"/>
        <end position="221"/>
    </location>
</feature>
<accession>A0A2P8DSD2</accession>
<dbReference type="AlphaFoldDB" id="A0A2P8DSD2"/>
<reference evidence="3 4" key="1">
    <citation type="submission" date="2018-03" db="EMBL/GenBank/DDBJ databases">
        <title>Genomic Encyclopedia of Archaeal and Bacterial Type Strains, Phase II (KMG-II): from individual species to whole genera.</title>
        <authorList>
            <person name="Goeker M."/>
        </authorList>
    </citation>
    <scope>NUCLEOTIDE SEQUENCE [LARGE SCALE GENOMIC DNA]</scope>
    <source>
        <strain evidence="3 4">DSM 45312</strain>
    </source>
</reference>
<dbReference type="InterPro" id="IPR000873">
    <property type="entry name" value="AMP-dep_synth/lig_dom"/>
</dbReference>
<dbReference type="InterPro" id="IPR042099">
    <property type="entry name" value="ANL_N_sf"/>
</dbReference>
<dbReference type="RefSeq" id="WP_245928564.1">
    <property type="nucleotide sequence ID" value="NZ_PYGA01000002.1"/>
</dbReference>
<dbReference type="InterPro" id="IPR020845">
    <property type="entry name" value="AMP-binding_CS"/>
</dbReference>
<evidence type="ECO:0000259" key="2">
    <source>
        <dbReference type="Pfam" id="PF13193"/>
    </source>
</evidence>
<proteinExistence type="predicted"/>
<evidence type="ECO:0000313" key="4">
    <source>
        <dbReference type="Proteomes" id="UP000240542"/>
    </source>
</evidence>
<comment type="caution">
    <text evidence="3">The sequence shown here is derived from an EMBL/GenBank/DDBJ whole genome shotgun (WGS) entry which is preliminary data.</text>
</comment>
<evidence type="ECO:0000259" key="1">
    <source>
        <dbReference type="Pfam" id="PF00501"/>
    </source>
</evidence>
<dbReference type="Gene3D" id="3.40.50.12780">
    <property type="entry name" value="N-terminal domain of ligase-like"/>
    <property type="match status" value="1"/>
</dbReference>
<dbReference type="EMBL" id="PYGA01000002">
    <property type="protein sequence ID" value="PSL00120.1"/>
    <property type="molecule type" value="Genomic_DNA"/>
</dbReference>